<dbReference type="Gene3D" id="3.40.50.920">
    <property type="match status" value="1"/>
</dbReference>
<dbReference type="PANTHER" id="PTHR43825:SF1">
    <property type="entry name" value="TRANSKETOLASE-LIKE PYRIMIDINE-BINDING DOMAIN-CONTAINING PROTEIN"/>
    <property type="match status" value="1"/>
</dbReference>
<dbReference type="Gene3D" id="3.40.50.970">
    <property type="match status" value="1"/>
</dbReference>
<gene>
    <name evidence="5" type="ORF">B4O97_07825</name>
</gene>
<dbReference type="InterPro" id="IPR051157">
    <property type="entry name" value="PDH/Transketolase"/>
</dbReference>
<organism evidence="5 6">
    <name type="scientific">Marispirochaeta aestuarii</name>
    <dbReference type="NCBI Taxonomy" id="1963862"/>
    <lineage>
        <taxon>Bacteria</taxon>
        <taxon>Pseudomonadati</taxon>
        <taxon>Spirochaetota</taxon>
        <taxon>Spirochaetia</taxon>
        <taxon>Spirochaetales</taxon>
        <taxon>Spirochaetaceae</taxon>
        <taxon>Marispirochaeta</taxon>
    </lineage>
</organism>
<dbReference type="Pfam" id="PF02779">
    <property type="entry name" value="Transket_pyr"/>
    <property type="match status" value="1"/>
</dbReference>
<dbReference type="SMART" id="SM00861">
    <property type="entry name" value="Transket_pyr"/>
    <property type="match status" value="1"/>
</dbReference>
<comment type="similarity">
    <text evidence="2">Belongs to the transketolase family.</text>
</comment>
<protein>
    <submittedName>
        <fullName evidence="5">Transketolase</fullName>
    </submittedName>
</protein>
<dbReference type="STRING" id="1963862.B4O97_07825"/>
<dbReference type="Proteomes" id="UP000192343">
    <property type="component" value="Unassembled WGS sequence"/>
</dbReference>
<dbReference type="InterPro" id="IPR005475">
    <property type="entry name" value="Transketolase-like_Pyr-bd"/>
</dbReference>
<dbReference type="Pfam" id="PF02780">
    <property type="entry name" value="Transketolase_C"/>
    <property type="match status" value="1"/>
</dbReference>
<evidence type="ECO:0000256" key="2">
    <source>
        <dbReference type="ARBA" id="ARBA00007131"/>
    </source>
</evidence>
<keyword evidence="6" id="KW-1185">Reference proteome</keyword>
<keyword evidence="3" id="KW-0786">Thiamine pyrophosphate</keyword>
<dbReference type="InterPro" id="IPR009014">
    <property type="entry name" value="Transketo_C/PFOR_II"/>
</dbReference>
<dbReference type="InterPro" id="IPR033248">
    <property type="entry name" value="Transketolase_C"/>
</dbReference>
<dbReference type="SUPFAM" id="SSF52518">
    <property type="entry name" value="Thiamin diphosphate-binding fold (THDP-binding)"/>
    <property type="match status" value="1"/>
</dbReference>
<evidence type="ECO:0000259" key="4">
    <source>
        <dbReference type="SMART" id="SM00861"/>
    </source>
</evidence>
<feature type="domain" description="Transketolase-like pyrimidine-binding" evidence="4">
    <location>
        <begin position="1"/>
        <end position="166"/>
    </location>
</feature>
<dbReference type="InterPro" id="IPR029061">
    <property type="entry name" value="THDP-binding"/>
</dbReference>
<evidence type="ECO:0000313" key="6">
    <source>
        <dbReference type="Proteomes" id="UP000192343"/>
    </source>
</evidence>
<sequence length="311" mass="33589">MDMRTVFMDELLKTAEKDKRIVFLDADLGKAGATASFADSYPDRKINAGVAESNMIGIAAGLASVGKIPFAHTFGCFASRRVFDQFFISAAYAKLGVKLVGTDPGVAAAFNGGTHMPFEDLGLMRIIPGLPVIEPSDPVSCIGLLRSVIDYPGPVYFRLYRKELPVLYKEDETFEIGKAKIVKNGGEGGVLLLALGGIMLNEALLAANELEERGVHVSVIDVLSLKPLDEDLLLKEIKESKIVLTCENHQKKNGLGSAVAELIAENGLSVPLVRIGVDDLFGQVGTEEWLKMNYGLSHESIIQAVLHRSAM</sequence>
<comment type="caution">
    <text evidence="5">The sequence shown here is derived from an EMBL/GenBank/DDBJ whole genome shotgun (WGS) entry which is preliminary data.</text>
</comment>
<dbReference type="PANTHER" id="PTHR43825">
    <property type="entry name" value="PYRUVATE DEHYDROGENASE E1 COMPONENT"/>
    <property type="match status" value="1"/>
</dbReference>
<dbReference type="AlphaFoldDB" id="A0A1Y1RZ75"/>
<comment type="cofactor">
    <cofactor evidence="1">
        <name>thiamine diphosphate</name>
        <dbReference type="ChEBI" id="CHEBI:58937"/>
    </cofactor>
</comment>
<dbReference type="EMBL" id="MWQY01000007">
    <property type="protein sequence ID" value="ORC35968.1"/>
    <property type="molecule type" value="Genomic_DNA"/>
</dbReference>
<evidence type="ECO:0000256" key="1">
    <source>
        <dbReference type="ARBA" id="ARBA00001964"/>
    </source>
</evidence>
<dbReference type="FunFam" id="3.40.50.970:FF:000129">
    <property type="entry name" value="Transketolase"/>
    <property type="match status" value="1"/>
</dbReference>
<evidence type="ECO:0000313" key="5">
    <source>
        <dbReference type="EMBL" id="ORC35968.1"/>
    </source>
</evidence>
<accession>A0A1Y1RZ75</accession>
<dbReference type="SUPFAM" id="SSF52922">
    <property type="entry name" value="TK C-terminal domain-like"/>
    <property type="match status" value="1"/>
</dbReference>
<evidence type="ECO:0000256" key="3">
    <source>
        <dbReference type="ARBA" id="ARBA00023052"/>
    </source>
</evidence>
<proteinExistence type="inferred from homology"/>
<dbReference type="CDD" id="cd07033">
    <property type="entry name" value="TPP_PYR_DXS_TK_like"/>
    <property type="match status" value="1"/>
</dbReference>
<dbReference type="RefSeq" id="WP_083049790.1">
    <property type="nucleotide sequence ID" value="NZ_MWQY01000007.1"/>
</dbReference>
<reference evidence="5 6" key="1">
    <citation type="submission" date="2017-03" db="EMBL/GenBank/DDBJ databases">
        <title>Draft Genome sequence of Marispirochaeta sp. strain JC444.</title>
        <authorList>
            <person name="Shivani Y."/>
            <person name="Subhash Y."/>
            <person name="Sasikala C."/>
            <person name="Ramana C."/>
        </authorList>
    </citation>
    <scope>NUCLEOTIDE SEQUENCE [LARGE SCALE GENOMIC DNA]</scope>
    <source>
        <strain evidence="5 6">JC444</strain>
    </source>
</reference>
<dbReference type="OrthoDB" id="9803371at2"/>
<name>A0A1Y1RZ75_9SPIO</name>